<evidence type="ECO:0000256" key="8">
    <source>
        <dbReference type="ARBA" id="ARBA00047671"/>
    </source>
</evidence>
<dbReference type="InterPro" id="IPR036621">
    <property type="entry name" value="Anticodon-bd_dom_sf"/>
</dbReference>
<dbReference type="EC" id="6.1.1.15" evidence="1"/>
<feature type="coiled-coil region" evidence="9">
    <location>
        <begin position="264"/>
        <end position="291"/>
    </location>
</feature>
<dbReference type="PANTHER" id="PTHR42753:SF10">
    <property type="entry name" value="PROLINE--TRNA LIGASE, MITOCHONDRIAL-RELATED"/>
    <property type="match status" value="1"/>
</dbReference>
<name>A0AAV8XYX8_9CUCU</name>
<evidence type="ECO:0000256" key="7">
    <source>
        <dbReference type="ARBA" id="ARBA00029731"/>
    </source>
</evidence>
<sequence length="359" mass="41500">MCVRRRHYLSKIFQPFTVISKTANISRHDITSRSQRLMLELGIIQQANPGSFHFLPLGLKSLNKLMKIVDNEMFKIGGQKIMFPSLINCKLWKSSGRLENAGPELFQLKDRHDHNYILSPTHEEAASDLLSSIAPLSYKQFPVLLYQISSKFRDEIKPRFGLMRGREFLMKDMYSFDIDTESAKRTYEKVGHTFFLGDKYSRPLKANFLSKNAKPEVLQMGCYGLGLSRIVAASIEVLSLEQEMRWPDVLVPYDVIILPPKAGSKEESKAKNIAEKLYADLEEQIPDLRDNILLDDRLSLTIGRRHIDARRVGYRYIIVINQKTSENVPLYELTDTKTDVQHYLSKNELFKYIKENTVF</sequence>
<dbReference type="InterPro" id="IPR045864">
    <property type="entry name" value="aa-tRNA-synth_II/BPL/LPL"/>
</dbReference>
<accession>A0AAV8XYX8</accession>
<evidence type="ECO:0000256" key="2">
    <source>
        <dbReference type="ARBA" id="ARBA00022598"/>
    </source>
</evidence>
<keyword evidence="3" id="KW-0547">Nucleotide-binding</keyword>
<dbReference type="GO" id="GO:0006433">
    <property type="term" value="P:prolyl-tRNA aminoacylation"/>
    <property type="evidence" value="ECO:0007669"/>
    <property type="project" value="InterPro"/>
</dbReference>
<dbReference type="SUPFAM" id="SSF52954">
    <property type="entry name" value="Class II aaRS ABD-related"/>
    <property type="match status" value="1"/>
</dbReference>
<keyword evidence="6" id="KW-0030">Aminoacyl-tRNA synthetase</keyword>
<dbReference type="Pfam" id="PF03129">
    <property type="entry name" value="HGTP_anticodon"/>
    <property type="match status" value="1"/>
</dbReference>
<keyword evidence="4" id="KW-0067">ATP-binding</keyword>
<dbReference type="InterPro" id="IPR002316">
    <property type="entry name" value="Pro-tRNA-ligase_IIa"/>
</dbReference>
<gene>
    <name evidence="11" type="ORF">NQ314_009677</name>
</gene>
<dbReference type="SUPFAM" id="SSF55681">
    <property type="entry name" value="Class II aaRS and biotin synthetases"/>
    <property type="match status" value="1"/>
</dbReference>
<dbReference type="InterPro" id="IPR006195">
    <property type="entry name" value="aa-tRNA-synth_II"/>
</dbReference>
<comment type="caution">
    <text evidence="11">The sequence shown here is derived from an EMBL/GenBank/DDBJ whole genome shotgun (WGS) entry which is preliminary data.</text>
</comment>
<dbReference type="Gene3D" id="3.40.50.800">
    <property type="entry name" value="Anticodon-binding domain"/>
    <property type="match status" value="1"/>
</dbReference>
<evidence type="ECO:0000256" key="1">
    <source>
        <dbReference type="ARBA" id="ARBA00012831"/>
    </source>
</evidence>
<evidence type="ECO:0000313" key="11">
    <source>
        <dbReference type="EMBL" id="KAJ8943704.1"/>
    </source>
</evidence>
<reference evidence="11" key="1">
    <citation type="journal article" date="2023" name="Insect Mol. Biol.">
        <title>Genome sequencing provides insights into the evolution of gene families encoding plant cell wall-degrading enzymes in longhorned beetles.</title>
        <authorList>
            <person name="Shin N.R."/>
            <person name="Okamura Y."/>
            <person name="Kirsch R."/>
            <person name="Pauchet Y."/>
        </authorList>
    </citation>
    <scope>NUCLEOTIDE SEQUENCE</scope>
    <source>
        <strain evidence="11">RBIC_L_NR</strain>
    </source>
</reference>
<evidence type="ECO:0000256" key="6">
    <source>
        <dbReference type="ARBA" id="ARBA00023146"/>
    </source>
</evidence>
<dbReference type="GO" id="GO:0005739">
    <property type="term" value="C:mitochondrion"/>
    <property type="evidence" value="ECO:0007669"/>
    <property type="project" value="TreeGrafter"/>
</dbReference>
<dbReference type="Proteomes" id="UP001162156">
    <property type="component" value="Unassembled WGS sequence"/>
</dbReference>
<evidence type="ECO:0000256" key="9">
    <source>
        <dbReference type="SAM" id="Coils"/>
    </source>
</evidence>
<keyword evidence="5" id="KW-0648">Protein biosynthesis</keyword>
<feature type="domain" description="Aminoacyl-transfer RNA synthetases class-II family profile" evidence="10">
    <location>
        <begin position="29"/>
        <end position="190"/>
    </location>
</feature>
<dbReference type="AlphaFoldDB" id="A0AAV8XYX8"/>
<dbReference type="Gene3D" id="3.30.930.10">
    <property type="entry name" value="Bira Bifunctional Protein, Domain 2"/>
    <property type="match status" value="2"/>
</dbReference>
<dbReference type="InterPro" id="IPR002314">
    <property type="entry name" value="aa-tRNA-synt_IIb"/>
</dbReference>
<keyword evidence="12" id="KW-1185">Reference proteome</keyword>
<keyword evidence="9" id="KW-0175">Coiled coil</keyword>
<organism evidence="11 12">
    <name type="scientific">Rhamnusium bicolor</name>
    <dbReference type="NCBI Taxonomy" id="1586634"/>
    <lineage>
        <taxon>Eukaryota</taxon>
        <taxon>Metazoa</taxon>
        <taxon>Ecdysozoa</taxon>
        <taxon>Arthropoda</taxon>
        <taxon>Hexapoda</taxon>
        <taxon>Insecta</taxon>
        <taxon>Pterygota</taxon>
        <taxon>Neoptera</taxon>
        <taxon>Endopterygota</taxon>
        <taxon>Coleoptera</taxon>
        <taxon>Polyphaga</taxon>
        <taxon>Cucujiformia</taxon>
        <taxon>Chrysomeloidea</taxon>
        <taxon>Cerambycidae</taxon>
        <taxon>Lepturinae</taxon>
        <taxon>Rhagiini</taxon>
        <taxon>Rhamnusium</taxon>
    </lineage>
</organism>
<dbReference type="Pfam" id="PF00587">
    <property type="entry name" value="tRNA-synt_2b"/>
    <property type="match status" value="1"/>
</dbReference>
<keyword evidence="2" id="KW-0436">Ligase</keyword>
<dbReference type="PRINTS" id="PR01046">
    <property type="entry name" value="TRNASYNTHPRO"/>
</dbReference>
<evidence type="ECO:0000313" key="12">
    <source>
        <dbReference type="Proteomes" id="UP001162156"/>
    </source>
</evidence>
<evidence type="ECO:0000256" key="4">
    <source>
        <dbReference type="ARBA" id="ARBA00022840"/>
    </source>
</evidence>
<dbReference type="PROSITE" id="PS50862">
    <property type="entry name" value="AA_TRNA_LIGASE_II"/>
    <property type="match status" value="1"/>
</dbReference>
<dbReference type="InterPro" id="IPR004154">
    <property type="entry name" value="Anticodon-bd"/>
</dbReference>
<protein>
    <recommendedName>
        <fullName evidence="1">proline--tRNA ligase</fullName>
        <ecNumber evidence="1">6.1.1.15</ecNumber>
    </recommendedName>
    <alternativeName>
        <fullName evidence="7">Prolyl-tRNA synthetase</fullName>
    </alternativeName>
</protein>
<evidence type="ECO:0000259" key="10">
    <source>
        <dbReference type="PROSITE" id="PS50862"/>
    </source>
</evidence>
<evidence type="ECO:0000256" key="3">
    <source>
        <dbReference type="ARBA" id="ARBA00022741"/>
    </source>
</evidence>
<dbReference type="PANTHER" id="PTHR42753">
    <property type="entry name" value="MITOCHONDRIAL RIBOSOME PROTEIN L39/PROLYL-TRNA LIGASE FAMILY MEMBER"/>
    <property type="match status" value="1"/>
</dbReference>
<dbReference type="GO" id="GO:0004827">
    <property type="term" value="F:proline-tRNA ligase activity"/>
    <property type="evidence" value="ECO:0007669"/>
    <property type="project" value="UniProtKB-EC"/>
</dbReference>
<dbReference type="GO" id="GO:0005524">
    <property type="term" value="F:ATP binding"/>
    <property type="evidence" value="ECO:0007669"/>
    <property type="project" value="UniProtKB-KW"/>
</dbReference>
<comment type="catalytic activity">
    <reaction evidence="8">
        <text>tRNA(Pro) + L-proline + ATP = L-prolyl-tRNA(Pro) + AMP + diphosphate</text>
        <dbReference type="Rhea" id="RHEA:14305"/>
        <dbReference type="Rhea" id="RHEA-COMP:9700"/>
        <dbReference type="Rhea" id="RHEA-COMP:9702"/>
        <dbReference type="ChEBI" id="CHEBI:30616"/>
        <dbReference type="ChEBI" id="CHEBI:33019"/>
        <dbReference type="ChEBI" id="CHEBI:60039"/>
        <dbReference type="ChEBI" id="CHEBI:78442"/>
        <dbReference type="ChEBI" id="CHEBI:78532"/>
        <dbReference type="ChEBI" id="CHEBI:456215"/>
        <dbReference type="EC" id="6.1.1.15"/>
    </reaction>
</comment>
<dbReference type="EMBL" id="JANEYF010002656">
    <property type="protein sequence ID" value="KAJ8943704.1"/>
    <property type="molecule type" value="Genomic_DNA"/>
</dbReference>
<evidence type="ECO:0000256" key="5">
    <source>
        <dbReference type="ARBA" id="ARBA00022917"/>
    </source>
</evidence>
<dbReference type="InterPro" id="IPR050062">
    <property type="entry name" value="Pro-tRNA_synthetase"/>
</dbReference>
<proteinExistence type="predicted"/>